<comment type="caution">
    <text evidence="2">The sequence shown here is derived from an EMBL/GenBank/DDBJ whole genome shotgun (WGS) entry which is preliminary data.</text>
</comment>
<dbReference type="InterPro" id="IPR016794">
    <property type="entry name" value="UCP21603_acetyltransf"/>
</dbReference>
<gene>
    <name evidence="2" type="ORF">H9624_00435</name>
</gene>
<dbReference type="Proteomes" id="UP000661894">
    <property type="component" value="Unassembled WGS sequence"/>
</dbReference>
<accession>A0ABR8YXI4</accession>
<organism evidence="2 3">
    <name type="scientific">Oceanitalea stevensii</name>
    <dbReference type="NCBI Taxonomy" id="2763072"/>
    <lineage>
        <taxon>Bacteria</taxon>
        <taxon>Bacillati</taxon>
        <taxon>Actinomycetota</taxon>
        <taxon>Actinomycetes</taxon>
        <taxon>Micrococcales</taxon>
        <taxon>Bogoriellaceae</taxon>
        <taxon>Georgenia</taxon>
    </lineage>
</organism>
<sequence>MLGRWRHPVGPRVRPLRDEDREAALGLCAADPVGNVLAAVQVEALGRRRLPGAELLGVWCDGELQAMCWSGANLVPVAVDEPELLDAVAEHVRGRGRRASSIVGPADQVLGLWDRLGPGWLPSREIRADQPSMAISDTPAVEPDPRVRLSSLEDLDVVVPACVAMFTEEVGYSPLASGGAYAARVHELVSTQRSYVRIEDAPEGRRVVFKAEVGACALGVAQIQGVWVHPEHRGQGVAAPAMAAVVEDVRRRTAPVVSLYVNGYNTPAIATYRRTGFEQVGTYATVLF</sequence>
<protein>
    <submittedName>
        <fullName evidence="2">GNAT family N-acetyltransferase</fullName>
    </submittedName>
</protein>
<dbReference type="Pfam" id="PF13312">
    <property type="entry name" value="DUF4081"/>
    <property type="match status" value="1"/>
</dbReference>
<dbReference type="InterPro" id="IPR025289">
    <property type="entry name" value="DUF4081"/>
</dbReference>
<dbReference type="EMBL" id="JACSPO010000001">
    <property type="protein sequence ID" value="MBD8060787.1"/>
    <property type="molecule type" value="Genomic_DNA"/>
</dbReference>
<name>A0ABR8YXI4_9MICO</name>
<feature type="domain" description="N-acetyltransferase" evidence="1">
    <location>
        <begin position="145"/>
        <end position="288"/>
    </location>
</feature>
<dbReference type="Pfam" id="PF00583">
    <property type="entry name" value="Acetyltransf_1"/>
    <property type="match status" value="1"/>
</dbReference>
<dbReference type="InterPro" id="IPR000182">
    <property type="entry name" value="GNAT_dom"/>
</dbReference>
<keyword evidence="3" id="KW-1185">Reference proteome</keyword>
<dbReference type="PANTHER" id="PTHR43072:SF54">
    <property type="entry name" value="GCN5-RELATED N-ACETYLTRANSFERASE"/>
    <property type="match status" value="1"/>
</dbReference>
<evidence type="ECO:0000313" key="2">
    <source>
        <dbReference type="EMBL" id="MBD8060787.1"/>
    </source>
</evidence>
<evidence type="ECO:0000259" key="1">
    <source>
        <dbReference type="PROSITE" id="PS51186"/>
    </source>
</evidence>
<dbReference type="Gene3D" id="3.40.630.30">
    <property type="match status" value="1"/>
</dbReference>
<dbReference type="InterPro" id="IPR016181">
    <property type="entry name" value="Acyl_CoA_acyltransferase"/>
</dbReference>
<dbReference type="PANTHER" id="PTHR43072">
    <property type="entry name" value="N-ACETYLTRANSFERASE"/>
    <property type="match status" value="1"/>
</dbReference>
<dbReference type="SUPFAM" id="SSF55729">
    <property type="entry name" value="Acyl-CoA N-acyltransferases (Nat)"/>
    <property type="match status" value="1"/>
</dbReference>
<dbReference type="PIRSF" id="PIRSF021603">
    <property type="entry name" value="UCP21603_acetyltransf"/>
    <property type="match status" value="1"/>
</dbReference>
<proteinExistence type="predicted"/>
<evidence type="ECO:0000313" key="3">
    <source>
        <dbReference type="Proteomes" id="UP000661894"/>
    </source>
</evidence>
<reference evidence="2 3" key="1">
    <citation type="submission" date="2020-08" db="EMBL/GenBank/DDBJ databases">
        <title>A Genomic Blueprint of the Chicken Gut Microbiome.</title>
        <authorList>
            <person name="Gilroy R."/>
            <person name="Ravi A."/>
            <person name="Getino M."/>
            <person name="Pursley I."/>
            <person name="Horton D.L."/>
            <person name="Alikhan N.-F."/>
            <person name="Baker D."/>
            <person name="Gharbi K."/>
            <person name="Hall N."/>
            <person name="Watson M."/>
            <person name="Adriaenssens E.M."/>
            <person name="Foster-Nyarko E."/>
            <person name="Jarju S."/>
            <person name="Secka A."/>
            <person name="Antonio M."/>
            <person name="Oren A."/>
            <person name="Chaudhuri R."/>
            <person name="La Ragione R.M."/>
            <person name="Hildebrand F."/>
            <person name="Pallen M.J."/>
        </authorList>
    </citation>
    <scope>NUCLEOTIDE SEQUENCE [LARGE SCALE GENOMIC DNA]</scope>
    <source>
        <strain evidence="2 3">Sa1BUA1</strain>
    </source>
</reference>
<dbReference type="PROSITE" id="PS51186">
    <property type="entry name" value="GNAT"/>
    <property type="match status" value="1"/>
</dbReference>